<evidence type="ECO:0000256" key="5">
    <source>
        <dbReference type="SAM" id="SignalP"/>
    </source>
</evidence>
<dbReference type="InterPro" id="IPR019775">
    <property type="entry name" value="WD40_repeat_CS"/>
</dbReference>
<dbReference type="EMBL" id="JANPWB010000005">
    <property type="protein sequence ID" value="KAJ1184991.1"/>
    <property type="molecule type" value="Genomic_DNA"/>
</dbReference>
<dbReference type="GO" id="GO:0005783">
    <property type="term" value="C:endoplasmic reticulum"/>
    <property type="evidence" value="ECO:0007669"/>
    <property type="project" value="TreeGrafter"/>
</dbReference>
<dbReference type="InterPro" id="IPR001680">
    <property type="entry name" value="WD40_rpt"/>
</dbReference>
<dbReference type="Pfam" id="PF00400">
    <property type="entry name" value="WD40"/>
    <property type="match status" value="4"/>
</dbReference>
<keyword evidence="5" id="KW-0732">Signal</keyword>
<comment type="caution">
    <text evidence="6">The sequence shown here is derived from an EMBL/GenBank/DDBJ whole genome shotgun (WGS) entry which is preliminary data.</text>
</comment>
<dbReference type="SMART" id="SM00320">
    <property type="entry name" value="WD40"/>
    <property type="match status" value="6"/>
</dbReference>
<evidence type="ECO:0000256" key="1">
    <source>
        <dbReference type="ARBA" id="ARBA00022574"/>
    </source>
</evidence>
<dbReference type="GO" id="GO:0030968">
    <property type="term" value="P:endoplasmic reticulum unfolded protein response"/>
    <property type="evidence" value="ECO:0007669"/>
    <property type="project" value="TreeGrafter"/>
</dbReference>
<evidence type="ECO:0008006" key="8">
    <source>
        <dbReference type="Google" id="ProtNLM"/>
    </source>
</evidence>
<feature type="chain" id="PRO_5043428912" description="Transducin beta-like protein 2" evidence="5">
    <location>
        <begin position="28"/>
        <end position="446"/>
    </location>
</feature>
<dbReference type="Proteomes" id="UP001066276">
    <property type="component" value="Chromosome 3_1"/>
</dbReference>
<feature type="signal peptide" evidence="5">
    <location>
        <begin position="1"/>
        <end position="27"/>
    </location>
</feature>
<dbReference type="PANTHER" id="PTHR44321">
    <property type="entry name" value="TRANSDUCIN BETA-LIKE PROTEIN 2"/>
    <property type="match status" value="1"/>
</dbReference>
<feature type="repeat" description="WD" evidence="3">
    <location>
        <begin position="88"/>
        <end position="120"/>
    </location>
</feature>
<dbReference type="PRINTS" id="PR00320">
    <property type="entry name" value="GPROTEINBRPT"/>
</dbReference>
<protein>
    <recommendedName>
        <fullName evidence="8">Transducin beta-like protein 2</fullName>
    </recommendedName>
</protein>
<keyword evidence="1 3" id="KW-0853">WD repeat</keyword>
<organism evidence="6 7">
    <name type="scientific">Pleurodeles waltl</name>
    <name type="common">Iberian ribbed newt</name>
    <dbReference type="NCBI Taxonomy" id="8319"/>
    <lineage>
        <taxon>Eukaryota</taxon>
        <taxon>Metazoa</taxon>
        <taxon>Chordata</taxon>
        <taxon>Craniata</taxon>
        <taxon>Vertebrata</taxon>
        <taxon>Euteleostomi</taxon>
        <taxon>Amphibia</taxon>
        <taxon>Batrachia</taxon>
        <taxon>Caudata</taxon>
        <taxon>Salamandroidea</taxon>
        <taxon>Salamandridae</taxon>
        <taxon>Pleurodelinae</taxon>
        <taxon>Pleurodeles</taxon>
    </lineage>
</organism>
<dbReference type="PROSITE" id="PS50082">
    <property type="entry name" value="WD_REPEATS_2"/>
    <property type="match status" value="3"/>
</dbReference>
<reference evidence="6" key="1">
    <citation type="journal article" date="2022" name="bioRxiv">
        <title>Sequencing and chromosome-scale assembly of the giantPleurodeles waltlgenome.</title>
        <authorList>
            <person name="Brown T."/>
            <person name="Elewa A."/>
            <person name="Iarovenko S."/>
            <person name="Subramanian E."/>
            <person name="Araus A.J."/>
            <person name="Petzold A."/>
            <person name="Susuki M."/>
            <person name="Suzuki K.-i.T."/>
            <person name="Hayashi T."/>
            <person name="Toyoda A."/>
            <person name="Oliveira C."/>
            <person name="Osipova E."/>
            <person name="Leigh N.D."/>
            <person name="Simon A."/>
            <person name="Yun M.H."/>
        </authorList>
    </citation>
    <scope>NUCLEOTIDE SEQUENCE</scope>
    <source>
        <strain evidence="6">20211129_DDA</strain>
        <tissue evidence="6">Liver</tissue>
    </source>
</reference>
<dbReference type="PANTHER" id="PTHR44321:SF1">
    <property type="entry name" value="TRANSDUCIN BETA-LIKE PROTEIN 2"/>
    <property type="match status" value="1"/>
</dbReference>
<feature type="region of interest" description="Disordered" evidence="4">
    <location>
        <begin position="33"/>
        <end position="77"/>
    </location>
</feature>
<evidence type="ECO:0000256" key="3">
    <source>
        <dbReference type="PROSITE-ProRule" id="PRU00221"/>
    </source>
</evidence>
<evidence type="ECO:0000313" key="7">
    <source>
        <dbReference type="Proteomes" id="UP001066276"/>
    </source>
</evidence>
<dbReference type="InterPro" id="IPR042410">
    <property type="entry name" value="WBSCR13"/>
</dbReference>
<dbReference type="PROSITE" id="PS00678">
    <property type="entry name" value="WD_REPEATS_1"/>
    <property type="match status" value="1"/>
</dbReference>
<dbReference type="FunFam" id="2.130.10.10:FF:000574">
    <property type="entry name" value="Transducin beta like 2"/>
    <property type="match status" value="1"/>
</dbReference>
<evidence type="ECO:0000256" key="2">
    <source>
        <dbReference type="ARBA" id="ARBA00022737"/>
    </source>
</evidence>
<feature type="repeat" description="WD" evidence="3">
    <location>
        <begin position="186"/>
        <end position="220"/>
    </location>
</feature>
<dbReference type="InterPro" id="IPR020472">
    <property type="entry name" value="WD40_PAC1"/>
</dbReference>
<accession>A0AAV7U9F6</accession>
<dbReference type="Gene3D" id="2.130.10.10">
    <property type="entry name" value="YVTN repeat-like/Quinoprotein amine dehydrogenase"/>
    <property type="match status" value="3"/>
</dbReference>
<feature type="compositionally biased region" description="Basic residues" evidence="4">
    <location>
        <begin position="59"/>
        <end position="71"/>
    </location>
</feature>
<dbReference type="SUPFAM" id="SSF50978">
    <property type="entry name" value="WD40 repeat-like"/>
    <property type="match status" value="1"/>
</dbReference>
<proteinExistence type="predicted"/>
<sequence length="446" mass="48903">MEGAALVVVSLVIGLLVLAALLALVTAGGKKTQGAEEVTGAGATDNQAVNGEVSEKGPGPKKQKQQQRPRKEKAQQHTFTHQLLAATLKAHSGNVTCLDFSSNGKYLASCADDRTIRIWSTKDFLDREHKSLRANVELDHATHVSFSPDSRAFITCLANGETIRVFKMVKKEDGSFSFSAAPEDFPKKHKAPIINIGIAETGKFIMTASSDTNIFVWDLKGEVLANINTNQMTNAYAAVSPCGRFVASCGFTPDVKVWEVCFSKSGDFQEVARAFDLKGHSAGVSSFSFSNDSRRMATVSKDGTWKLWDTDVEYKKQQDPYLLLTGKFEVMEPCRIALSPDARVVAISSGSNITVYSASKGEKEEEFCNVHSEAITDLAFDVNCRFLVSTGDRAIRVFHNTVGYRAVIEEMKVRLKRATNEGMKERLRQQIADSQSSLDSVYAKKD</sequence>
<gene>
    <name evidence="6" type="ORF">NDU88_001787</name>
</gene>
<evidence type="ECO:0000313" key="6">
    <source>
        <dbReference type="EMBL" id="KAJ1184991.1"/>
    </source>
</evidence>
<dbReference type="AlphaFoldDB" id="A0AAV7U9F6"/>
<feature type="repeat" description="WD" evidence="3">
    <location>
        <begin position="277"/>
        <end position="309"/>
    </location>
</feature>
<dbReference type="InterPro" id="IPR036322">
    <property type="entry name" value="WD40_repeat_dom_sf"/>
</dbReference>
<dbReference type="InterPro" id="IPR015943">
    <property type="entry name" value="WD40/YVTN_repeat-like_dom_sf"/>
</dbReference>
<keyword evidence="2" id="KW-0677">Repeat</keyword>
<evidence type="ECO:0000256" key="4">
    <source>
        <dbReference type="SAM" id="MobiDB-lite"/>
    </source>
</evidence>
<feature type="region of interest" description="Disordered" evidence="4">
    <location>
        <begin position="426"/>
        <end position="446"/>
    </location>
</feature>
<name>A0AAV7U9F6_PLEWA</name>
<keyword evidence="7" id="KW-1185">Reference proteome</keyword>
<dbReference type="PROSITE" id="PS50294">
    <property type="entry name" value="WD_REPEATS_REGION"/>
    <property type="match status" value="3"/>
</dbReference>